<dbReference type="GO" id="GO:0004620">
    <property type="term" value="F:phospholipase activity"/>
    <property type="evidence" value="ECO:0007669"/>
    <property type="project" value="TreeGrafter"/>
</dbReference>
<gene>
    <name evidence="1" type="ORF">TSOC_002643</name>
</gene>
<organism evidence="1 2">
    <name type="scientific">Tetrabaena socialis</name>
    <dbReference type="NCBI Taxonomy" id="47790"/>
    <lineage>
        <taxon>Eukaryota</taxon>
        <taxon>Viridiplantae</taxon>
        <taxon>Chlorophyta</taxon>
        <taxon>core chlorophytes</taxon>
        <taxon>Chlorophyceae</taxon>
        <taxon>CS clade</taxon>
        <taxon>Chlamydomonadales</taxon>
        <taxon>Tetrabaenaceae</taxon>
        <taxon>Tetrabaena</taxon>
    </lineage>
</organism>
<evidence type="ECO:0000313" key="2">
    <source>
        <dbReference type="Proteomes" id="UP000236333"/>
    </source>
</evidence>
<comment type="caution">
    <text evidence="1">The sequence shown here is derived from an EMBL/GenBank/DDBJ whole genome shotgun (WGS) entry which is preliminary data.</text>
</comment>
<dbReference type="EMBL" id="PGGS01000051">
    <property type="protein sequence ID" value="PNH10618.1"/>
    <property type="molecule type" value="Genomic_DNA"/>
</dbReference>
<dbReference type="GO" id="GO:0046513">
    <property type="term" value="P:ceramide biosynthetic process"/>
    <property type="evidence" value="ECO:0007669"/>
    <property type="project" value="TreeGrafter"/>
</dbReference>
<dbReference type="GO" id="GO:0030149">
    <property type="term" value="P:sphingolipid catabolic process"/>
    <property type="evidence" value="ECO:0007669"/>
    <property type="project" value="TreeGrafter"/>
</dbReference>
<dbReference type="PANTHER" id="PTHR12393">
    <property type="entry name" value="SPHINGOMYELIN PHOSPHODIESTERASE RELATED"/>
    <property type="match status" value="1"/>
</dbReference>
<proteinExistence type="predicted"/>
<protein>
    <recommendedName>
        <fullName evidence="3">Ankyrin repeat domain-containing protein</fullName>
    </recommendedName>
</protein>
<dbReference type="SUPFAM" id="SSF48403">
    <property type="entry name" value="Ankyrin repeat"/>
    <property type="match status" value="2"/>
</dbReference>
<sequence>MPSNKGDGAVAASLHQRGCLESPSSLPVGGAASASPDPSHIWLPELVQRYARSLSCNEVACTLRLVNKATAAQFRGPQDRTVRLSLPVPHHAFVQRWRAMGALRGLTVIQREQLSWLTACSGSIANLEVLLAREDCACCLDALRAAAAGSVPLAPAAGLPLGLYGPQRSSGGGGHQDVCEWLLASGCPWSDWAAGRAARGGHVGLMDWLLGTGHVSPSKGLVEDAAAGCDLPTLQRLHSTHFTQQLGEAFKERVMAAAAGSLTADWRAKVEWLEGQGFPRTAEACVQAVKQPNGRGRLEWLQQRGYPLDGGVAVAAAEVGVVDALQYVLESGVALDQRTIGMAAREAARRGQLAVVQALHARAFDVAVAATAAAERGHLPVVAWLVEALGAANVLSAAVIRSAAVSGSMELLAWLVEALGTEKVLLAKVFASAARSGNMELLAWLHDRGCPWDESVFAAAAEAGCEEQLEWLAARGCPMPGAGAALASPDPSRIWLPELVQRYARSLSRNEVACALRLVNKATAAQFRGPQDRTVRLSLRVPHHAFVQRWGGVGAMRSLTLSQRRQLPCLTARSGSITNLKVLLLGDNLSGVVDKDEVLAVAAGAGQLKVCRWLCQYQRYPPDNGVIRALLAAARGGQQAVCEWLLDIGCPWGEEAPAEAARGGHVGLMDWLLGRDWLQGPEALVGKGLLAGTAAGCDLPTLQRLHQTHQLYDNISKEAVMASAAGSLTADWHAKVEWLEGRGYPRTAKAFAEAVKQPDWRTRLKWLQQRGYPLNGYIAVVAASVGAMDALQYVLELGVTLDERTALHARGFDIAGAATAAAGRGHLPVVAWLVETLGANKVLSAQLFASATRPGKIELLAWLHDRGCPLDKSVFVAAVEAGCEEQLEWLAARSCPMPEDGEAYARPACNDDLATLKCLLRLGCSLGPDGRAFTCALENIWYSRAGTTSNGRRDSAWWVAAEAGLQHGLPWLLEQLGPHVDWDAVELMGRTASSEVDEDIKAWKSELLDRVYEMREAA</sequence>
<name>A0A2J8ADL9_9CHLO</name>
<accession>A0A2J8ADL9</accession>
<evidence type="ECO:0000313" key="1">
    <source>
        <dbReference type="EMBL" id="PNH10618.1"/>
    </source>
</evidence>
<dbReference type="OrthoDB" id="10057496at2759"/>
<dbReference type="Proteomes" id="UP000236333">
    <property type="component" value="Unassembled WGS sequence"/>
</dbReference>
<dbReference type="SUPFAM" id="SSF140860">
    <property type="entry name" value="Pseudo ankyrin repeat-like"/>
    <property type="match status" value="1"/>
</dbReference>
<dbReference type="InterPro" id="IPR036770">
    <property type="entry name" value="Ankyrin_rpt-contain_sf"/>
</dbReference>
<keyword evidence="2" id="KW-1185">Reference proteome</keyword>
<dbReference type="GO" id="GO:0005783">
    <property type="term" value="C:endoplasmic reticulum"/>
    <property type="evidence" value="ECO:0007669"/>
    <property type="project" value="TreeGrafter"/>
</dbReference>
<dbReference type="AlphaFoldDB" id="A0A2J8ADL9"/>
<dbReference type="PANTHER" id="PTHR12393:SF6">
    <property type="entry name" value="SPHINGOMYELIN PHOSPHODIESTERASE 2"/>
    <property type="match status" value="1"/>
</dbReference>
<evidence type="ECO:0008006" key="3">
    <source>
        <dbReference type="Google" id="ProtNLM"/>
    </source>
</evidence>
<dbReference type="GO" id="GO:0071944">
    <property type="term" value="C:cell periphery"/>
    <property type="evidence" value="ECO:0007669"/>
    <property type="project" value="TreeGrafter"/>
</dbReference>
<reference evidence="1 2" key="1">
    <citation type="journal article" date="2017" name="Mol. Biol. Evol.">
        <title>The 4-celled Tetrabaena socialis nuclear genome reveals the essential components for genetic control of cell number at the origin of multicellularity in the volvocine lineage.</title>
        <authorList>
            <person name="Featherston J."/>
            <person name="Arakaki Y."/>
            <person name="Hanschen E.R."/>
            <person name="Ferris P.J."/>
            <person name="Michod R.E."/>
            <person name="Olson B.J.S.C."/>
            <person name="Nozaki H."/>
            <person name="Durand P.M."/>
        </authorList>
    </citation>
    <scope>NUCLEOTIDE SEQUENCE [LARGE SCALE GENOMIC DNA]</scope>
    <source>
        <strain evidence="1 2">NIES-571</strain>
    </source>
</reference>
<dbReference type="Gene3D" id="1.25.40.20">
    <property type="entry name" value="Ankyrin repeat-containing domain"/>
    <property type="match status" value="3"/>
</dbReference>
<dbReference type="GO" id="GO:0016020">
    <property type="term" value="C:membrane"/>
    <property type="evidence" value="ECO:0007669"/>
    <property type="project" value="TreeGrafter"/>
</dbReference>